<dbReference type="AlphaFoldDB" id="A0A931AT28"/>
<dbReference type="EMBL" id="JADAKE010000005">
    <property type="protein sequence ID" value="MBF8807337.1"/>
    <property type="molecule type" value="Genomic_DNA"/>
</dbReference>
<comment type="caution">
    <text evidence="1">The sequence shown here is derived from an EMBL/GenBank/DDBJ whole genome shotgun (WGS) entry which is preliminary data.</text>
</comment>
<gene>
    <name evidence="1" type="ORF">IC227_01605</name>
</gene>
<evidence type="ECO:0000313" key="2">
    <source>
        <dbReference type="Proteomes" id="UP000637757"/>
    </source>
</evidence>
<name>A0A931AT28_9ENTE</name>
<reference evidence="1" key="1">
    <citation type="submission" date="2020-09" db="EMBL/GenBank/DDBJ databases">
        <title>Genomic insights into the novelty and pathogenicity of a unique biofilm-forming Enterococcus sp. bacteria (Enterococcus lacertideformus) identified in reptiles.</title>
        <authorList>
            <person name="Agius J.E."/>
            <person name="Phalen D.N."/>
            <person name="Rose K."/>
            <person name="Eden J.-S."/>
        </authorList>
    </citation>
    <scope>NUCLEOTIDE SEQUENCE</scope>
    <source>
        <strain evidence="1">PHRS 0518</strain>
    </source>
</reference>
<dbReference type="InterPro" id="IPR019722">
    <property type="entry name" value="HI_0552_fam"/>
</dbReference>
<sequence length="219" mass="26277">MDLLASDYVLFDRSLYTFKQLKEAYSAEEVAQIKDQYKAKWQKWKELNLAATRKFPLQWQMNRPKIESWTNGWNLRSHFWCAYRSGDRQKENACLATLLNKKQFQIYLMYQHYKSEERQGSVSEFNQLLAVLAEWSKHVPIEEYYIWPQLEHELEDHLPLATYLADEQKRLALETALQGKTFQIGKLYFYPNELKETENLIKKGMEELMPLYRMVEEGI</sequence>
<proteinExistence type="predicted"/>
<accession>A0A931AT28</accession>
<keyword evidence="2" id="KW-1185">Reference proteome</keyword>
<dbReference type="Pfam" id="PF10786">
    <property type="entry name" value="HI_0552"/>
    <property type="match status" value="1"/>
</dbReference>
<protein>
    <recommendedName>
        <fullName evidence="3">Glucose-6-phosphate 1-dehydrogenase</fullName>
    </recommendedName>
</protein>
<organism evidence="1 2">
    <name type="scientific">Enterococcus lacertideformus</name>
    <dbReference type="NCBI Taxonomy" id="2771493"/>
    <lineage>
        <taxon>Bacteria</taxon>
        <taxon>Bacillati</taxon>
        <taxon>Bacillota</taxon>
        <taxon>Bacilli</taxon>
        <taxon>Lactobacillales</taxon>
        <taxon>Enterococcaceae</taxon>
        <taxon>Enterococcus</taxon>
    </lineage>
</organism>
<evidence type="ECO:0000313" key="1">
    <source>
        <dbReference type="EMBL" id="MBF8807337.1"/>
    </source>
</evidence>
<evidence type="ECO:0008006" key="3">
    <source>
        <dbReference type="Google" id="ProtNLM"/>
    </source>
</evidence>
<dbReference type="Proteomes" id="UP000637757">
    <property type="component" value="Unassembled WGS sequence"/>
</dbReference>